<name>A0A250X745_9CHLO</name>
<dbReference type="AlphaFoldDB" id="A0A250X745"/>
<keyword evidence="3" id="KW-1185">Reference proteome</keyword>
<evidence type="ECO:0000313" key="3">
    <source>
        <dbReference type="Proteomes" id="UP000232323"/>
    </source>
</evidence>
<organism evidence="2 3">
    <name type="scientific">Chlamydomonas eustigma</name>
    <dbReference type="NCBI Taxonomy" id="1157962"/>
    <lineage>
        <taxon>Eukaryota</taxon>
        <taxon>Viridiplantae</taxon>
        <taxon>Chlorophyta</taxon>
        <taxon>core chlorophytes</taxon>
        <taxon>Chlorophyceae</taxon>
        <taxon>CS clade</taxon>
        <taxon>Chlamydomonadales</taxon>
        <taxon>Chlamydomonadaceae</taxon>
        <taxon>Chlamydomonas</taxon>
    </lineage>
</organism>
<dbReference type="EMBL" id="BEGY01000036">
    <property type="protein sequence ID" value="GAX78885.1"/>
    <property type="molecule type" value="Genomic_DNA"/>
</dbReference>
<feature type="region of interest" description="Disordered" evidence="1">
    <location>
        <begin position="1"/>
        <end position="84"/>
    </location>
</feature>
<feature type="compositionally biased region" description="Basic and acidic residues" evidence="1">
    <location>
        <begin position="46"/>
        <end position="60"/>
    </location>
</feature>
<proteinExistence type="predicted"/>
<evidence type="ECO:0000256" key="1">
    <source>
        <dbReference type="SAM" id="MobiDB-lite"/>
    </source>
</evidence>
<feature type="compositionally biased region" description="Polar residues" evidence="1">
    <location>
        <begin position="1"/>
        <end position="15"/>
    </location>
</feature>
<dbReference type="Proteomes" id="UP000232323">
    <property type="component" value="Unassembled WGS sequence"/>
</dbReference>
<reference evidence="2 3" key="1">
    <citation type="submission" date="2017-08" db="EMBL/GenBank/DDBJ databases">
        <title>Acidophilic green algal genome provides insights into adaptation to an acidic environment.</title>
        <authorList>
            <person name="Hirooka S."/>
            <person name="Hirose Y."/>
            <person name="Kanesaki Y."/>
            <person name="Higuchi S."/>
            <person name="Fujiwara T."/>
            <person name="Onuma R."/>
            <person name="Era A."/>
            <person name="Ohbayashi R."/>
            <person name="Uzuka A."/>
            <person name="Nozaki H."/>
            <person name="Yoshikawa H."/>
            <person name="Miyagishima S.Y."/>
        </authorList>
    </citation>
    <scope>NUCLEOTIDE SEQUENCE [LARGE SCALE GENOMIC DNA]</scope>
    <source>
        <strain evidence="2 3">NIES-2499</strain>
    </source>
</reference>
<sequence length="84" mass="8853">MNTLSDDVPSGQTIPELSGRTPQPYELEKTDTGELEPVKGAAEVGMEGHGREARTEKAHIDTTGPGVKSTCEKENKLGGDAATE</sequence>
<evidence type="ECO:0000313" key="2">
    <source>
        <dbReference type="EMBL" id="GAX78885.1"/>
    </source>
</evidence>
<gene>
    <name evidence="2" type="ORF">CEUSTIGMA_g6324.t1</name>
</gene>
<comment type="caution">
    <text evidence="2">The sequence shown here is derived from an EMBL/GenBank/DDBJ whole genome shotgun (WGS) entry which is preliminary data.</text>
</comment>
<protein>
    <submittedName>
        <fullName evidence="2">Uncharacterized protein</fullName>
    </submittedName>
</protein>
<accession>A0A250X745</accession>